<gene>
    <name evidence="2" type="primary">WHI5</name>
    <name evidence="2" type="ORF">FIM1_4694</name>
</gene>
<feature type="region of interest" description="Disordered" evidence="1">
    <location>
        <begin position="1"/>
        <end position="136"/>
    </location>
</feature>
<reference evidence="2 3" key="1">
    <citation type="submission" date="2016-03" db="EMBL/GenBank/DDBJ databases">
        <title>How can Kluyveromyces marxianus grow so fast - potential evolutionary course in Saccharomyces Complex revealed by comparative genomics.</title>
        <authorList>
            <person name="Mo W."/>
            <person name="Lu W."/>
            <person name="Yang X."/>
            <person name="Qi J."/>
            <person name="Lv H."/>
        </authorList>
    </citation>
    <scope>NUCLEOTIDE SEQUENCE [LARGE SCALE GENOMIC DNA]</scope>
    <source>
        <strain evidence="2 3">FIM1</strain>
    </source>
</reference>
<feature type="compositionally biased region" description="Polar residues" evidence="1">
    <location>
        <begin position="260"/>
        <end position="284"/>
    </location>
</feature>
<keyword evidence="3" id="KW-1185">Reference proteome</keyword>
<feature type="region of interest" description="Disordered" evidence="1">
    <location>
        <begin position="249"/>
        <end position="419"/>
    </location>
</feature>
<feature type="compositionally biased region" description="Basic residues" evidence="1">
    <location>
        <begin position="1"/>
        <end position="10"/>
    </location>
</feature>
<accession>A0ABX6F4Q5</accession>
<evidence type="ECO:0000313" key="3">
    <source>
        <dbReference type="Proteomes" id="UP000422736"/>
    </source>
</evidence>
<feature type="compositionally biased region" description="Acidic residues" evidence="1">
    <location>
        <begin position="407"/>
        <end position="419"/>
    </location>
</feature>
<evidence type="ECO:0000313" key="2">
    <source>
        <dbReference type="EMBL" id="QGN18367.1"/>
    </source>
</evidence>
<dbReference type="EMBL" id="CP015061">
    <property type="protein sequence ID" value="QGN18367.1"/>
    <property type="molecule type" value="Genomic_DNA"/>
</dbReference>
<feature type="compositionally biased region" description="Basic residues" evidence="1">
    <location>
        <begin position="61"/>
        <end position="81"/>
    </location>
</feature>
<protein>
    <submittedName>
        <fullName evidence="2">Protein WHI5</fullName>
    </submittedName>
</protein>
<feature type="compositionally biased region" description="Low complexity" evidence="1">
    <location>
        <begin position="361"/>
        <end position="377"/>
    </location>
</feature>
<proteinExistence type="predicted"/>
<organism evidence="2 3">
    <name type="scientific">Kluyveromyces marxianus</name>
    <name type="common">Yeast</name>
    <name type="synonym">Candida kefyr</name>
    <dbReference type="NCBI Taxonomy" id="4911"/>
    <lineage>
        <taxon>Eukaryota</taxon>
        <taxon>Fungi</taxon>
        <taxon>Dikarya</taxon>
        <taxon>Ascomycota</taxon>
        <taxon>Saccharomycotina</taxon>
        <taxon>Saccharomycetes</taxon>
        <taxon>Saccharomycetales</taxon>
        <taxon>Saccharomycetaceae</taxon>
        <taxon>Kluyveromyces</taxon>
    </lineage>
</organism>
<name>A0ABX6F4Q5_KLUMA</name>
<feature type="compositionally biased region" description="Gly residues" evidence="1">
    <location>
        <begin position="212"/>
        <end position="224"/>
    </location>
</feature>
<feature type="compositionally biased region" description="Low complexity" evidence="1">
    <location>
        <begin position="322"/>
        <end position="331"/>
    </location>
</feature>
<feature type="region of interest" description="Disordered" evidence="1">
    <location>
        <begin position="187"/>
        <end position="235"/>
    </location>
</feature>
<sequence length="419" mass="44486">MEGTPKRHRANSLVGERSPETPSPSGGRDGARDDDSGISRPSFLPSPRHHHQQPGHEHGQRHGHVYGHIQGHAHGHGHGHSHGNSSGAGFPKLNPQSPGKTVSLMPPETPKSKNQELFLSPSLDLQSPVHKPFTANQKPIREISNNLKSRLNYAYVKMMHHQKKDSTDESNATTTTTYTVKPSSYSNVFAQDSDTEPESVSFERKPDTKTGAGSGSGSGSGSGHGSANSLLEPGIELIEENSAQAAFLKALQSPKKKQRSLSSTHPKITRTSSSTDDGPNSQPSEVEAIETLMSLSSPHKRRPSGSFELTLPAPTPPPPSMSVPMSASASAGTIERPIAIPNPGKSEAKLGPGSIISTSEQPKAQAQAKTQAQANAQGHAQDQSEVLLGSPKLSKPAKLTLHSEVQTDVETDVESQSDD</sequence>
<dbReference type="Proteomes" id="UP000422736">
    <property type="component" value="Chromosome 7"/>
</dbReference>
<evidence type="ECO:0000256" key="1">
    <source>
        <dbReference type="SAM" id="MobiDB-lite"/>
    </source>
</evidence>